<comment type="similarity">
    <text evidence="8">Belongs to the FtsL family.</text>
</comment>
<evidence type="ECO:0000256" key="9">
    <source>
        <dbReference type="NCBIfam" id="TIGR02209"/>
    </source>
</evidence>
<reference evidence="10 11" key="1">
    <citation type="submission" date="2019-02" db="EMBL/GenBank/DDBJ databases">
        <title>Halieaceae_genomes.</title>
        <authorList>
            <person name="Li S.-H."/>
        </authorList>
    </citation>
    <scope>NUCLEOTIDE SEQUENCE [LARGE SCALE GENOMIC DNA]</scope>
    <source>
        <strain evidence="10 11">JH123</strain>
    </source>
</reference>
<keyword evidence="4 8" id="KW-0812">Transmembrane</keyword>
<keyword evidence="5 8" id="KW-1133">Transmembrane helix</keyword>
<evidence type="ECO:0000256" key="1">
    <source>
        <dbReference type="ARBA" id="ARBA00004401"/>
    </source>
</evidence>
<dbReference type="Proteomes" id="UP001317963">
    <property type="component" value="Chromosome"/>
</dbReference>
<evidence type="ECO:0000256" key="6">
    <source>
        <dbReference type="ARBA" id="ARBA00023136"/>
    </source>
</evidence>
<keyword evidence="2 8" id="KW-1003">Cell membrane</keyword>
<keyword evidence="11" id="KW-1185">Reference proteome</keyword>
<keyword evidence="6 8" id="KW-0472">Membrane</keyword>
<keyword evidence="3 8" id="KW-0132">Cell division</keyword>
<evidence type="ECO:0000313" key="11">
    <source>
        <dbReference type="Proteomes" id="UP001317963"/>
    </source>
</evidence>
<dbReference type="RefSeq" id="WP_279241913.1">
    <property type="nucleotide sequence ID" value="NZ_CP036501.1"/>
</dbReference>
<comment type="subunit">
    <text evidence="8">Part of a complex composed of FtsB, FtsL and FtsQ.</text>
</comment>
<protein>
    <recommendedName>
        <fullName evidence="8 9">Cell division protein FtsL</fullName>
    </recommendedName>
</protein>
<evidence type="ECO:0000256" key="4">
    <source>
        <dbReference type="ARBA" id="ARBA00022692"/>
    </source>
</evidence>
<gene>
    <name evidence="8 10" type="primary">ftsL</name>
    <name evidence="10" type="ORF">E0F26_12055</name>
</gene>
<evidence type="ECO:0000256" key="8">
    <source>
        <dbReference type="HAMAP-Rule" id="MF_00910"/>
    </source>
</evidence>
<comment type="subcellular location">
    <subcellularLocation>
        <location evidence="8">Cell inner membrane</location>
        <topology evidence="8">Single-pass type II membrane protein</topology>
    </subcellularLocation>
    <subcellularLocation>
        <location evidence="1">Cell membrane</location>
        <topology evidence="1">Single-pass type II membrane protein</topology>
    </subcellularLocation>
    <text evidence="8">Localizes to the division septum where it forms a ring structure.</text>
</comment>
<evidence type="ECO:0000256" key="7">
    <source>
        <dbReference type="ARBA" id="ARBA00023306"/>
    </source>
</evidence>
<dbReference type="PANTHER" id="PTHR37479">
    <property type="entry name" value="CELL DIVISION PROTEIN FTSL"/>
    <property type="match status" value="1"/>
</dbReference>
<keyword evidence="8" id="KW-0997">Cell inner membrane</keyword>
<evidence type="ECO:0000256" key="5">
    <source>
        <dbReference type="ARBA" id="ARBA00022989"/>
    </source>
</evidence>
<sequence>MIAGLLASRFALPVVFGLCLGSALMVVSETHQTRLLFAELQGLESERWLLQENYSRLVLEYSTLSAPHRISELSETELSMTPPDTGAIKVVAE</sequence>
<organism evidence="10 11">
    <name type="scientific">Candidatus Paraluminiphilus aquimaris</name>
    <dbReference type="NCBI Taxonomy" id="2518994"/>
    <lineage>
        <taxon>Bacteria</taxon>
        <taxon>Pseudomonadati</taxon>
        <taxon>Pseudomonadota</taxon>
        <taxon>Gammaproteobacteria</taxon>
        <taxon>Cellvibrionales</taxon>
        <taxon>Halieaceae</taxon>
        <taxon>Candidatus Paraluminiphilus</taxon>
    </lineage>
</organism>
<evidence type="ECO:0000313" key="10">
    <source>
        <dbReference type="EMBL" id="UZP75425.1"/>
    </source>
</evidence>
<name>A0ABY6QA23_9GAMM</name>
<comment type="function">
    <text evidence="8">Essential cell division protein. May link together the upstream cell division proteins, which are predominantly cytoplasmic, with the downstream cell division proteins, which are predominantly periplasmic.</text>
</comment>
<dbReference type="HAMAP" id="MF_00910">
    <property type="entry name" value="FtsL"/>
    <property type="match status" value="1"/>
</dbReference>
<feature type="transmembrane region" description="Helical" evidence="8">
    <location>
        <begin position="6"/>
        <end position="27"/>
    </location>
</feature>
<dbReference type="GO" id="GO:0051301">
    <property type="term" value="P:cell division"/>
    <property type="evidence" value="ECO:0007669"/>
    <property type="project" value="UniProtKB-KW"/>
</dbReference>
<keyword evidence="7 8" id="KW-0131">Cell cycle</keyword>
<evidence type="ECO:0000256" key="2">
    <source>
        <dbReference type="ARBA" id="ARBA00022475"/>
    </source>
</evidence>
<accession>A0ABY6QA23</accession>
<dbReference type="InterPro" id="IPR011922">
    <property type="entry name" value="Cell_div_FtsL"/>
</dbReference>
<dbReference type="Pfam" id="PF04999">
    <property type="entry name" value="FtsL"/>
    <property type="match status" value="1"/>
</dbReference>
<dbReference type="EMBL" id="CP036501">
    <property type="protein sequence ID" value="UZP75425.1"/>
    <property type="molecule type" value="Genomic_DNA"/>
</dbReference>
<dbReference type="PANTHER" id="PTHR37479:SF1">
    <property type="entry name" value="CELL DIVISION PROTEIN FTSL"/>
    <property type="match status" value="1"/>
</dbReference>
<proteinExistence type="inferred from homology"/>
<dbReference type="NCBIfam" id="TIGR02209">
    <property type="entry name" value="ftsL_broad"/>
    <property type="match status" value="1"/>
</dbReference>
<evidence type="ECO:0000256" key="3">
    <source>
        <dbReference type="ARBA" id="ARBA00022618"/>
    </source>
</evidence>